<dbReference type="RefSeq" id="WP_137726756.1">
    <property type="nucleotide sequence ID" value="NZ_CP029709.1"/>
</dbReference>
<dbReference type="Proteomes" id="UP000300067">
    <property type="component" value="Chromosome"/>
</dbReference>
<dbReference type="InterPro" id="IPR001650">
    <property type="entry name" value="Helicase_C-like"/>
</dbReference>
<accession>A0A4P8R6M3</accession>
<dbReference type="CDD" id="cd18011">
    <property type="entry name" value="DEXDc_RapA"/>
    <property type="match status" value="1"/>
</dbReference>
<dbReference type="PANTHER" id="PTHR45766">
    <property type="entry name" value="DNA ANNEALING HELICASE AND ENDONUCLEASE ZRANB3 FAMILY MEMBER"/>
    <property type="match status" value="1"/>
</dbReference>
<dbReference type="Gene3D" id="3.40.50.10810">
    <property type="entry name" value="Tandem AAA-ATPase domain"/>
    <property type="match status" value="1"/>
</dbReference>
<dbReference type="InterPro" id="IPR027417">
    <property type="entry name" value="P-loop_NTPase"/>
</dbReference>
<dbReference type="GO" id="GO:0016787">
    <property type="term" value="F:hydrolase activity"/>
    <property type="evidence" value="ECO:0007669"/>
    <property type="project" value="UniProtKB-KW"/>
</dbReference>
<organism evidence="7 8">
    <name type="scientific">Methanosarcina mazei</name>
    <name type="common">Methanosarcina frisia</name>
    <dbReference type="NCBI Taxonomy" id="2209"/>
    <lineage>
        <taxon>Archaea</taxon>
        <taxon>Methanobacteriati</taxon>
        <taxon>Methanobacteriota</taxon>
        <taxon>Stenosarchaea group</taxon>
        <taxon>Methanomicrobia</taxon>
        <taxon>Methanosarcinales</taxon>
        <taxon>Methanosarcinaceae</taxon>
        <taxon>Methanosarcina</taxon>
    </lineage>
</organism>
<dbReference type="InterPro" id="IPR049730">
    <property type="entry name" value="SNF2/RAD54-like_C"/>
</dbReference>
<dbReference type="EMBL" id="CP029709">
    <property type="protein sequence ID" value="QCR16565.1"/>
    <property type="molecule type" value="Genomic_DNA"/>
</dbReference>
<dbReference type="SUPFAM" id="SSF52540">
    <property type="entry name" value="P-loop containing nucleoside triphosphate hydrolases"/>
    <property type="match status" value="2"/>
</dbReference>
<gene>
    <name evidence="7" type="ORF">DKM28_11600</name>
</gene>
<dbReference type="PANTHER" id="PTHR45766:SF6">
    <property type="entry name" value="SWI_SNF-RELATED MATRIX-ASSOCIATED ACTIN-DEPENDENT REGULATOR OF CHROMATIN SUBFAMILY A-LIKE PROTEIN 1"/>
    <property type="match status" value="1"/>
</dbReference>
<evidence type="ECO:0000259" key="6">
    <source>
        <dbReference type="PROSITE" id="PS51194"/>
    </source>
</evidence>
<evidence type="ECO:0000313" key="7">
    <source>
        <dbReference type="EMBL" id="QCR16565.1"/>
    </source>
</evidence>
<dbReference type="Pfam" id="PF00176">
    <property type="entry name" value="SNF2-rel_dom"/>
    <property type="match status" value="1"/>
</dbReference>
<feature type="domain" description="Helicase C-terminal" evidence="6">
    <location>
        <begin position="494"/>
        <end position="657"/>
    </location>
</feature>
<name>A0A4P8R6M3_METMZ</name>
<keyword evidence="3 7" id="KW-0347">Helicase</keyword>
<dbReference type="SMART" id="SM00487">
    <property type="entry name" value="DEXDc"/>
    <property type="match status" value="1"/>
</dbReference>
<evidence type="ECO:0000313" key="8">
    <source>
        <dbReference type="Proteomes" id="UP000300067"/>
    </source>
</evidence>
<reference evidence="7 8" key="1">
    <citation type="submission" date="2018-05" db="EMBL/GenBank/DDBJ databases">
        <title>Methanosarcina gilichinskyana sp. nov., a novel methanogenic archaeon isolated from Holocene permafrost, North East Russia.</title>
        <authorList>
            <person name="Oshurkova V."/>
            <person name="Meer M."/>
            <person name="Bochkareva O."/>
            <person name="Shcherbakova V."/>
        </authorList>
    </citation>
    <scope>NUCLEOTIDE SEQUENCE [LARGE SCALE GENOMIC DNA]</scope>
    <source>
        <strain evidence="7 8">JL01</strain>
    </source>
</reference>
<sequence length="977" mass="111742">MMDIKPGDIVDLRHRLWRIDSVDYERTIFQATNIDGGRPRIQKFYYPLETLKEAHVPEPSLEKIGDPATNKLLIQSFRYSILHGSAPLLSLQRSSVIPTHYQLVPVVMALNKSERVRMLIADDVGLGKTVEAGLIATELMARNLVSRILVICPKNLCEQWREALHSFFQIDAKIISSVHRRVLERNLPPGASPWRHYPFLVSSIDYAKRDPTKYQILEVPWDLVIVDEAHLASKPHQIAEKQSISMERYNFIKELTAQKKVKNLLLLTATPHNGYTDTYASLLDMLDCGIISGPVNEPKINREIAKQHVCQRRRRDVEDWFKEHSEEENPFPARDQAEIAIDLEYEEEREIVEKLERYGKSILTLAEGGSYKVQTTAHWVVMHLQKRALSSPGALRISLKNRLENVIDKINKEETSDYMSVSVAQAKANALDEEVVDELTDEEVSIRMDKTSFGSLDALRAEAEELEELIKLASRITPAKDSKLKRLANPKNGILKNSLSGVYGTKKAIIFTRYKDTLEYLEKEIPKQLRTTISSLQVVTVHGDLTDALRNEQLAKFLQLDQGVLIATDCISEGINLQHMANQVIHYELPWNPNRLEQRNGRVDRYGQKARKVYIRTLVMNDTLDATILKVLVKKAWQIREDYGFAPPFFGDDNNVFDMIHNIGVEKLTAAQSSLFEFEGRSRRNGVEVPAHEKVNPFDKEVLENIRSESFYGQTDVDLSEIRKRLKETEASIGTPEEFEIFVLNGLEKFGCRISKNMDLHNTKKIELSNLLQVGGHGSTIEKATFDPKVAIENIDVEHLNVGHPVIRRLFDLVKNSVFDPRKEEYGRTAVISTADVEKVTVVYYFLVRFAVGTESVSIIEEIIPVACNLIERKALSQDEIYNLMRAKPAPNRRPKEDYLRHLELAMKPEIYRESFDATVSESVERIRKERIALKEKLMQDQKNHGWLEGADRIERASSDLVALRLYEPVPKTEVRA</sequence>
<dbReference type="CDD" id="cd18793">
    <property type="entry name" value="SF2_C_SNF"/>
    <property type="match status" value="1"/>
</dbReference>
<dbReference type="InterPro" id="IPR014001">
    <property type="entry name" value="Helicase_ATP-bd"/>
</dbReference>
<dbReference type="PROSITE" id="PS51192">
    <property type="entry name" value="HELICASE_ATP_BIND_1"/>
    <property type="match status" value="1"/>
</dbReference>
<proteinExistence type="predicted"/>
<evidence type="ECO:0000256" key="2">
    <source>
        <dbReference type="ARBA" id="ARBA00022801"/>
    </source>
</evidence>
<evidence type="ECO:0000259" key="5">
    <source>
        <dbReference type="PROSITE" id="PS51192"/>
    </source>
</evidence>
<evidence type="ECO:0000256" key="3">
    <source>
        <dbReference type="ARBA" id="ARBA00022806"/>
    </source>
</evidence>
<keyword evidence="1" id="KW-0547">Nucleotide-binding</keyword>
<dbReference type="Pfam" id="PF00271">
    <property type="entry name" value="Helicase_C"/>
    <property type="match status" value="1"/>
</dbReference>
<feature type="domain" description="Helicase ATP-binding" evidence="5">
    <location>
        <begin position="109"/>
        <end position="289"/>
    </location>
</feature>
<protein>
    <submittedName>
        <fullName evidence="7">Helicase</fullName>
    </submittedName>
</protein>
<dbReference type="Gene3D" id="3.40.50.300">
    <property type="entry name" value="P-loop containing nucleotide triphosphate hydrolases"/>
    <property type="match status" value="1"/>
</dbReference>
<dbReference type="InterPro" id="IPR038718">
    <property type="entry name" value="SNF2-like_sf"/>
</dbReference>
<keyword evidence="4" id="KW-0067">ATP-binding</keyword>
<dbReference type="PROSITE" id="PS51194">
    <property type="entry name" value="HELICASE_CTER"/>
    <property type="match status" value="1"/>
</dbReference>
<dbReference type="SMART" id="SM00490">
    <property type="entry name" value="HELICc"/>
    <property type="match status" value="1"/>
</dbReference>
<dbReference type="GO" id="GO:0005524">
    <property type="term" value="F:ATP binding"/>
    <property type="evidence" value="ECO:0007669"/>
    <property type="project" value="UniProtKB-KW"/>
</dbReference>
<evidence type="ECO:0000256" key="4">
    <source>
        <dbReference type="ARBA" id="ARBA00022840"/>
    </source>
</evidence>
<dbReference type="InterPro" id="IPR057342">
    <property type="entry name" value="DEXDc_RapA"/>
</dbReference>
<dbReference type="GO" id="GO:0004386">
    <property type="term" value="F:helicase activity"/>
    <property type="evidence" value="ECO:0007669"/>
    <property type="project" value="UniProtKB-KW"/>
</dbReference>
<dbReference type="InterPro" id="IPR000330">
    <property type="entry name" value="SNF2_N"/>
</dbReference>
<evidence type="ECO:0000256" key="1">
    <source>
        <dbReference type="ARBA" id="ARBA00022741"/>
    </source>
</evidence>
<keyword evidence="2" id="KW-0378">Hydrolase</keyword>
<dbReference type="AlphaFoldDB" id="A0A4P8R6M3"/>
<dbReference type="GO" id="GO:0140097">
    <property type="term" value="F:catalytic activity, acting on DNA"/>
    <property type="evidence" value="ECO:0007669"/>
    <property type="project" value="UniProtKB-ARBA"/>
</dbReference>